<dbReference type="GO" id="GO:0019028">
    <property type="term" value="C:viral capsid"/>
    <property type="evidence" value="ECO:0007669"/>
    <property type="project" value="UniProtKB-KW"/>
</dbReference>
<sequence>METHLRFEPDDGDRGSPAAARLVPVHVVFNQDTLSYGDFRALSSVTYRVVSPEGAGPWRRVPYVQRVDRDFSVGSLFRRERARLSADPGPGVPAFYGDERERCNFGLVFTALVRVREGAWWHDLLRIRLLVRDEEVVEIDCTLARLLWEGFRFFERVRRNRPAAVGGRPGGRGGGAAIAAEAEAEAGRDEEELPEDVAAQCGLDFFELDDRRRMSEDMERRLARFAKKRVSAVDFGPLEPPSKVRGREIVNPRGEFFSDGEAVEVPPPVRSRTDRWFGSDNAVCVSRVQGVLGPRSFLVVWYSESAGADVEGESDGLDDGPAVVLCFQHVRRWDLTLTRVYNAAAAGLGEAVRRGGALAQRFRVDLCSDLRGRDLAELLGLSRDVWLVNATGDGCIIKALSHDLRPRRRDYERSDGLLGWADVIRYSSGKVDGGLAVRLVPAGPSGLWRSVYDDGEPTGWETDPRACVLYALIDGTLVWALPGGFSAVFALAVDHADAQVIREKFEEC</sequence>
<evidence type="ECO:0000256" key="5">
    <source>
        <dbReference type="ARBA" id="ARBA00022921"/>
    </source>
</evidence>
<dbReference type="Proteomes" id="UP000008288">
    <property type="component" value="Segment"/>
</dbReference>
<keyword evidence="1" id="KW-0167">Capsid protein</keyword>
<evidence type="ECO:0000256" key="4">
    <source>
        <dbReference type="ARBA" id="ARBA00022844"/>
    </source>
</evidence>
<evidence type="ECO:0000256" key="2">
    <source>
        <dbReference type="ARBA" id="ARBA00022562"/>
    </source>
</evidence>
<evidence type="ECO:0000313" key="8">
    <source>
        <dbReference type="Proteomes" id="UP000008288"/>
    </source>
</evidence>
<dbReference type="GeneID" id="940353"/>
<evidence type="ECO:0000313" key="7">
    <source>
        <dbReference type="EMBL" id="AAF99181.1"/>
    </source>
</evidence>
<dbReference type="RefSeq" id="NP_064192.1">
    <property type="nucleotide sequence ID" value="NC_002512.2"/>
</dbReference>
<reference evidence="7 8" key="7">
    <citation type="journal article" date="1999" name="J. Virol.">
        <title>Deletion of the R78 G protein-coupled receptor gene from rat cytomegalovirus results in an attenuated, syncytium-inducing mutant strain.</title>
        <authorList>
            <person name="Beisser P.S."/>
            <person name="Grauls G."/>
            <person name="Bruggeman C.A."/>
            <person name="Vink C."/>
        </authorList>
    </citation>
    <scope>NUCLEOTIDE SEQUENCE [LARGE SCALE GENOMIC DNA]</scope>
    <source>
        <strain evidence="7 8">Maastricht</strain>
    </source>
</reference>
<keyword evidence="4" id="KW-0946">Virion</keyword>
<dbReference type="EMBL" id="AF232689">
    <property type="protein sequence ID" value="AAF99181.1"/>
    <property type="molecule type" value="Genomic_DNA"/>
</dbReference>
<name>Q9DWA9_RCMVM</name>
<reference evidence="7 8" key="4">
    <citation type="journal article" date="1998" name="J. Virol.">
        <title>The R33 G protein-coupled receptor gene of rat cytomegalovirus plays an essential role in the pathogenesis of viral infection.</title>
        <authorList>
            <person name="Beisser P.S."/>
            <person name="Vink C."/>
            <person name="Van Dam J.G."/>
            <person name="Grauls G."/>
            <person name="Vanherle S.J."/>
            <person name="Bruggeman C.A."/>
        </authorList>
    </citation>
    <scope>NUCLEOTIDE SEQUENCE [LARGE SCALE GENOMIC DNA]</scope>
    <source>
        <strain evidence="7 8">Maastricht</strain>
    </source>
</reference>
<dbReference type="OrthoDB" id="8171at10239"/>
<reference evidence="7 8" key="6">
    <citation type="journal article" date="1999" name="J. Gen. Virol.">
        <title>The rat cytomegalovirus R32 gene encodes a virion-associated protein that elicits a strong humoral immune response in infected rats.</title>
        <authorList>
            <person name="Beuken E."/>
            <person name="Grauls G."/>
            <person name="Bruggeman C.A."/>
            <person name="Vink C."/>
        </authorList>
    </citation>
    <scope>NUCLEOTIDE SEQUENCE [LARGE SCALE GENOMIC DNA]</scope>
    <source>
        <strain evidence="7 8">Maastricht</strain>
    </source>
</reference>
<evidence type="ECO:0000256" key="6">
    <source>
        <dbReference type="ARBA" id="ARBA00023219"/>
    </source>
</evidence>
<organism evidence="7 8">
    <name type="scientific">Rat cytomegalovirus (strain Maastricht)</name>
    <dbReference type="NCBI Taxonomy" id="79700"/>
    <lineage>
        <taxon>Viruses</taxon>
        <taxon>Duplodnaviria</taxon>
        <taxon>Heunggongvirae</taxon>
        <taxon>Peploviricota</taxon>
        <taxon>Herviviricetes</taxon>
        <taxon>Herpesvirales</taxon>
        <taxon>Orthoherpesviridae</taxon>
        <taxon>Betaherpesvirinae</taxon>
        <taxon>Muromegalovirus</taxon>
        <taxon>Muromegalovirus muridbeta2</taxon>
        <taxon>Murid betaherpesvirus 2</taxon>
    </lineage>
</organism>
<gene>
    <name evidence="7" type="primary">R93</name>
</gene>
<keyword evidence="2" id="KW-1048">Host nucleus</keyword>
<dbReference type="GO" id="GO:0051276">
    <property type="term" value="P:chromosome organization"/>
    <property type="evidence" value="ECO:0007669"/>
    <property type="project" value="InterPro"/>
</dbReference>
<protein>
    <submittedName>
        <fullName evidence="7">PR93</fullName>
    </submittedName>
</protein>
<dbReference type="Pfam" id="PF04559">
    <property type="entry name" value="Herpes_UL17"/>
    <property type="match status" value="1"/>
</dbReference>
<keyword evidence="3" id="KW-1188">Viral release from host cell</keyword>
<keyword evidence="8" id="KW-1185">Reference proteome</keyword>
<reference evidence="7 8" key="5">
    <citation type="journal article" date="1998" name="Virology">
        <title>The Maastricht strain and England strain of rat cytomegalovirus represent different betaherpesvirus species rather than strains.</title>
        <authorList>
            <person name="Beisser P.S."/>
            <person name="Kaptein S.J."/>
            <person name="Beuken E."/>
            <person name="Bruggeman C.A."/>
            <person name="Vink C."/>
        </authorList>
    </citation>
    <scope>NUCLEOTIDE SEQUENCE [LARGE SCALE GENOMIC DNA]</scope>
    <source>
        <strain evidence="7 8">Maastricht</strain>
    </source>
</reference>
<dbReference type="InterPro" id="IPR007640">
    <property type="entry name" value="UL17-like"/>
</dbReference>
<evidence type="ECO:0000256" key="3">
    <source>
        <dbReference type="ARBA" id="ARBA00022612"/>
    </source>
</evidence>
<proteinExistence type="predicted"/>
<accession>Q9DWA9</accession>
<reference evidence="7 8" key="10">
    <citation type="journal article" date="2000" name="Virus Res.">
        <title>Rat cytomegalovirus R89 is a highly conserved gene which expresses a spliced transcript.</title>
        <authorList>
            <person name="Gruijthuijsen Y.K."/>
            <person name="Beuken E."/>
            <person name="Bruggeman C.A."/>
            <person name="Vink C."/>
        </authorList>
    </citation>
    <scope>NUCLEOTIDE SEQUENCE [LARGE SCALE GENOMIC DNA]</scope>
    <source>
        <strain evidence="7 8">Maastricht</strain>
    </source>
</reference>
<dbReference type="KEGG" id="vg:940353"/>
<reference evidence="7 8" key="3">
    <citation type="journal article" date="1997" name="J. Gen. Virol.">
        <title>Cloning and functional characterization of the origin of lytic-phase DNA replication of rat cytomegalovirus.</title>
        <authorList>
            <person name="Vink C."/>
            <person name="Beuken E."/>
            <person name="Bruggeman C.A."/>
        </authorList>
    </citation>
    <scope>NUCLEOTIDE SEQUENCE [LARGE SCALE GENOMIC DNA]</scope>
    <source>
        <strain evidence="7 8">Maastricht</strain>
    </source>
</reference>
<organismHost>
    <name type="scientific">Rattus</name>
    <name type="common">rats</name>
    <dbReference type="NCBI Taxonomy" id="10114"/>
</organismHost>
<reference evidence="7 8" key="1">
    <citation type="journal article" date="1996" name="J. Gen. Virol.">
        <title>Cloning and sequence analysis of the genes encoding DNA polymerase, glycoprotein B, ICP18.5 and major DNA-binding protein of rat cytomegalovirus.</title>
        <authorList>
            <person name="Beuken E."/>
            <person name="Slobbe R."/>
            <person name="Bruggeman C.A."/>
            <person name="Vink C."/>
        </authorList>
    </citation>
    <scope>NUCLEOTIDE SEQUENCE [LARGE SCALE GENOMIC DNA]</scope>
    <source>
        <strain evidence="7 8">Maastricht</strain>
    </source>
</reference>
<evidence type="ECO:0000256" key="1">
    <source>
        <dbReference type="ARBA" id="ARBA00022561"/>
    </source>
</evidence>
<reference evidence="7 8" key="8">
    <citation type="journal article" date="2000" name="J. Virol.">
        <title>The r144 major histocompatibility complex class I-like gene of rat cytomegalovirus is dispensable for both acute and long-term infection in the immunocompromised host.</title>
        <authorList>
            <person name="Beisser P.S."/>
            <person name="Kloover J.S."/>
            <person name="Grauls G.E."/>
            <person name="Blok M.J."/>
            <person name="Bruggeman C.A."/>
            <person name="Vink C."/>
        </authorList>
    </citation>
    <scope>NUCLEOTIDE SEQUENCE [LARGE SCALE GENOMIC DNA]</scope>
    <source>
        <strain evidence="7 8">Maastricht</strain>
    </source>
</reference>
<reference evidence="7 8" key="2">
    <citation type="journal article" date="1996" name="J. Virol.">
        <title>Structure of the rat cytomegalovirus genome termini.</title>
        <authorList>
            <person name="Vink C."/>
            <person name="Beuken E."/>
            <person name="Bruggeman C.A."/>
        </authorList>
    </citation>
    <scope>NUCLEOTIDE SEQUENCE [LARGE SCALE GENOMIC DNA]</scope>
    <source>
        <strain evidence="7 8">Maastricht</strain>
    </source>
</reference>
<reference evidence="7 8" key="9">
    <citation type="journal article" date="2000" name="J. Virol.">
        <title>Complete DNA sequence of the rat cytomegalovirus genome.</title>
        <authorList>
            <person name="Vink C."/>
            <person name="Beuken E."/>
            <person name="Bruggeman C.A."/>
        </authorList>
    </citation>
    <scope>NUCLEOTIDE SEQUENCE [LARGE SCALE GENOMIC DNA]</scope>
    <source>
        <strain evidence="7 8">Maastricht</strain>
    </source>
</reference>
<keyword evidence="6" id="KW-0231">Viral genome packaging</keyword>
<keyword evidence="5" id="KW-0426">Late protein</keyword>